<feature type="compositionally biased region" description="Basic and acidic residues" evidence="1">
    <location>
        <begin position="368"/>
        <end position="380"/>
    </location>
</feature>
<dbReference type="RefSeq" id="WP_358352266.1">
    <property type="nucleotide sequence ID" value="NZ_JBEZFP010000020.1"/>
</dbReference>
<sequence length="392" mass="43100">MDTLRTRAEVEKIARFLDADTERLAFLAALPASEVRRFREQVAAGLFDNQPEMLDRIAKATKLVPTSIAATISQKALGPKLAARVAGRLEPARAADIIEKLPIGFVADSCAHLDPRRVRDLVERLHEDTVVRIGVVLAKKGDYITMGRFVGHLSDSALRRILDQVADDVVLHVGFFVDMPERLDHIVGLMAPDKLADVVRAASDGALWAEALTVANLVGEQRRAEMAGLAARQDTEQLDALVRAVHRDHLWEALLPLVALLDDADRRAVAVLPSLQAWEILADVVRAVVATGLWSQFLPLVDVLPEKSRQLVAESAGALDDTDLDRMAVAVQEQDLWDAVIPLVELMDDTAKERVFALEAFQVQDEASEQHEERGAKPDPEPDPQQDPQQGP</sequence>
<gene>
    <name evidence="2" type="ORF">AB0C36_10745</name>
</gene>
<protein>
    <recommendedName>
        <fullName evidence="4">DUF2336 domain-containing protein</fullName>
    </recommendedName>
</protein>
<name>A0ABV3DE15_9ACTN</name>
<dbReference type="EMBL" id="JBEZFP010000020">
    <property type="protein sequence ID" value="MEU8133978.1"/>
    <property type="molecule type" value="Genomic_DNA"/>
</dbReference>
<comment type="caution">
    <text evidence="2">The sequence shown here is derived from an EMBL/GenBank/DDBJ whole genome shotgun (WGS) entry which is preliminary data.</text>
</comment>
<dbReference type="SUPFAM" id="SSF158791">
    <property type="entry name" value="MgtE N-terminal domain-like"/>
    <property type="match status" value="1"/>
</dbReference>
<accession>A0ABV3DE15</accession>
<evidence type="ECO:0000313" key="3">
    <source>
        <dbReference type="Proteomes" id="UP001551482"/>
    </source>
</evidence>
<keyword evidence="3" id="KW-1185">Reference proteome</keyword>
<reference evidence="2 3" key="1">
    <citation type="submission" date="2024-06" db="EMBL/GenBank/DDBJ databases">
        <title>The Natural Products Discovery Center: Release of the First 8490 Sequenced Strains for Exploring Actinobacteria Biosynthetic Diversity.</title>
        <authorList>
            <person name="Kalkreuter E."/>
            <person name="Kautsar S.A."/>
            <person name="Yang D."/>
            <person name="Bader C.D."/>
            <person name="Teijaro C.N."/>
            <person name="Fluegel L."/>
            <person name="Davis C.M."/>
            <person name="Simpson J.R."/>
            <person name="Lauterbach L."/>
            <person name="Steele A.D."/>
            <person name="Gui C."/>
            <person name="Meng S."/>
            <person name="Li G."/>
            <person name="Viehrig K."/>
            <person name="Ye F."/>
            <person name="Su P."/>
            <person name="Kiefer A.F."/>
            <person name="Nichols A."/>
            <person name="Cepeda A.J."/>
            <person name="Yan W."/>
            <person name="Fan B."/>
            <person name="Jiang Y."/>
            <person name="Adhikari A."/>
            <person name="Zheng C.-J."/>
            <person name="Schuster L."/>
            <person name="Cowan T.M."/>
            <person name="Smanski M.J."/>
            <person name="Chevrette M.G."/>
            <person name="De Carvalho L.P.S."/>
            <person name="Shen B."/>
        </authorList>
    </citation>
    <scope>NUCLEOTIDE SEQUENCE [LARGE SCALE GENOMIC DNA]</scope>
    <source>
        <strain evidence="2 3">NPDC048946</strain>
    </source>
</reference>
<evidence type="ECO:0008006" key="4">
    <source>
        <dbReference type="Google" id="ProtNLM"/>
    </source>
</evidence>
<proteinExistence type="predicted"/>
<organism evidence="2 3">
    <name type="scientific">Streptodolium elevatio</name>
    <dbReference type="NCBI Taxonomy" id="3157996"/>
    <lineage>
        <taxon>Bacteria</taxon>
        <taxon>Bacillati</taxon>
        <taxon>Actinomycetota</taxon>
        <taxon>Actinomycetes</taxon>
        <taxon>Kitasatosporales</taxon>
        <taxon>Streptomycetaceae</taxon>
        <taxon>Streptodolium</taxon>
    </lineage>
</organism>
<evidence type="ECO:0000256" key="1">
    <source>
        <dbReference type="SAM" id="MobiDB-lite"/>
    </source>
</evidence>
<feature type="region of interest" description="Disordered" evidence="1">
    <location>
        <begin position="363"/>
        <end position="392"/>
    </location>
</feature>
<dbReference type="Proteomes" id="UP001551482">
    <property type="component" value="Unassembled WGS sequence"/>
</dbReference>
<evidence type="ECO:0000313" key="2">
    <source>
        <dbReference type="EMBL" id="MEU8133978.1"/>
    </source>
</evidence>